<dbReference type="PANTHER" id="PTHR15835">
    <property type="entry name" value="NUCLEAR-INTERACTING PARTNER OF ALK"/>
    <property type="match status" value="1"/>
</dbReference>
<name>A0A3N7FWG3_POPTR</name>
<dbReference type="InParanoid" id="A0A3N7FWG3"/>
<protein>
    <submittedName>
        <fullName evidence="2">Uncharacterized protein</fullName>
    </submittedName>
</protein>
<dbReference type="PANTHER" id="PTHR15835:SF6">
    <property type="entry name" value="ZINC FINGER C3HC-TYPE PROTEIN 1"/>
    <property type="match status" value="1"/>
</dbReference>
<accession>A0A3N7FWG3</accession>
<evidence type="ECO:0000313" key="2">
    <source>
        <dbReference type="EMBL" id="RQO98345.1"/>
    </source>
</evidence>
<feature type="compositionally biased region" description="Low complexity" evidence="1">
    <location>
        <begin position="108"/>
        <end position="124"/>
    </location>
</feature>
<dbReference type="EMBL" id="CM009301">
    <property type="protein sequence ID" value="RQO98345.1"/>
    <property type="molecule type" value="Genomic_DNA"/>
</dbReference>
<gene>
    <name evidence="2" type="ORF">POPTR_012G058600</name>
</gene>
<dbReference type="OrthoDB" id="2592092at2759"/>
<dbReference type="AlphaFoldDB" id="A0A3N7FWG3"/>
<reference evidence="2 3" key="1">
    <citation type="journal article" date="2006" name="Science">
        <title>The genome of black cottonwood, Populus trichocarpa (Torr. &amp; Gray).</title>
        <authorList>
            <person name="Tuskan G.A."/>
            <person name="Difazio S."/>
            <person name="Jansson S."/>
            <person name="Bohlmann J."/>
            <person name="Grigoriev I."/>
            <person name="Hellsten U."/>
            <person name="Putnam N."/>
            <person name="Ralph S."/>
            <person name="Rombauts S."/>
            <person name="Salamov A."/>
            <person name="Schein J."/>
            <person name="Sterck L."/>
            <person name="Aerts A."/>
            <person name="Bhalerao R.R."/>
            <person name="Bhalerao R.P."/>
            <person name="Blaudez D."/>
            <person name="Boerjan W."/>
            <person name="Brun A."/>
            <person name="Brunner A."/>
            <person name="Busov V."/>
            <person name="Campbell M."/>
            <person name="Carlson J."/>
            <person name="Chalot M."/>
            <person name="Chapman J."/>
            <person name="Chen G.L."/>
            <person name="Cooper D."/>
            <person name="Coutinho P.M."/>
            <person name="Couturier J."/>
            <person name="Covert S."/>
            <person name="Cronk Q."/>
            <person name="Cunningham R."/>
            <person name="Davis J."/>
            <person name="Degroeve S."/>
            <person name="Dejardin A."/>
            <person name="Depamphilis C."/>
            <person name="Detter J."/>
            <person name="Dirks B."/>
            <person name="Dubchak I."/>
            <person name="Duplessis S."/>
            <person name="Ehlting J."/>
            <person name="Ellis B."/>
            <person name="Gendler K."/>
            <person name="Goodstein D."/>
            <person name="Gribskov M."/>
            <person name="Grimwood J."/>
            <person name="Groover A."/>
            <person name="Gunter L."/>
            <person name="Hamberger B."/>
            <person name="Heinze B."/>
            <person name="Helariutta Y."/>
            <person name="Henrissat B."/>
            <person name="Holligan D."/>
            <person name="Holt R."/>
            <person name="Huang W."/>
            <person name="Islam-Faridi N."/>
            <person name="Jones S."/>
            <person name="Jones-Rhoades M."/>
            <person name="Jorgensen R."/>
            <person name="Joshi C."/>
            <person name="Kangasjarvi J."/>
            <person name="Karlsson J."/>
            <person name="Kelleher C."/>
            <person name="Kirkpatrick R."/>
            <person name="Kirst M."/>
            <person name="Kohler A."/>
            <person name="Kalluri U."/>
            <person name="Larimer F."/>
            <person name="Leebens-Mack J."/>
            <person name="Leple J.C."/>
            <person name="Locascio P."/>
            <person name="Lou Y."/>
            <person name="Lucas S."/>
            <person name="Martin F."/>
            <person name="Montanini B."/>
            <person name="Napoli C."/>
            <person name="Nelson D.R."/>
            <person name="Nelson C."/>
            <person name="Nieminen K."/>
            <person name="Nilsson O."/>
            <person name="Pereda V."/>
            <person name="Peter G."/>
            <person name="Philippe R."/>
            <person name="Pilate G."/>
            <person name="Poliakov A."/>
            <person name="Razumovskaya J."/>
            <person name="Richardson P."/>
            <person name="Rinaldi C."/>
            <person name="Ritland K."/>
            <person name="Rouze P."/>
            <person name="Ryaboy D."/>
            <person name="Schmutz J."/>
            <person name="Schrader J."/>
            <person name="Segerman B."/>
            <person name="Shin H."/>
            <person name="Siddiqui A."/>
            <person name="Sterky F."/>
            <person name="Terry A."/>
            <person name="Tsai C.J."/>
            <person name="Uberbacher E."/>
            <person name="Unneberg P."/>
            <person name="Vahala J."/>
            <person name="Wall K."/>
            <person name="Wessler S."/>
            <person name="Yang G."/>
            <person name="Yin T."/>
            <person name="Douglas C."/>
            <person name="Marra M."/>
            <person name="Sandberg G."/>
            <person name="Van de Peer Y."/>
            <person name="Rokhsar D."/>
        </authorList>
    </citation>
    <scope>NUCLEOTIDE SEQUENCE [LARGE SCALE GENOMIC DNA]</scope>
    <source>
        <strain evidence="3">cv. Nisqually</strain>
    </source>
</reference>
<feature type="region of interest" description="Disordered" evidence="1">
    <location>
        <begin position="105"/>
        <end position="124"/>
    </location>
</feature>
<keyword evidence="3" id="KW-1185">Reference proteome</keyword>
<evidence type="ECO:0000256" key="1">
    <source>
        <dbReference type="SAM" id="MobiDB-lite"/>
    </source>
</evidence>
<evidence type="ECO:0000313" key="3">
    <source>
        <dbReference type="Proteomes" id="UP000006729"/>
    </source>
</evidence>
<dbReference type="STRING" id="3694.A0A3N7FWG3"/>
<dbReference type="Proteomes" id="UP000006729">
    <property type="component" value="Chromosome 12"/>
</dbReference>
<sequence length="124" mass="13613">MDNKFQEQISQAVKIDMRKGQTCSDIQNTIGAQEKGQGTTGVVQVPVNSEVVANSTGKDPKQLALDKTLGFNPIRQRRHFCTWIVSTSSGPPGWQQTLSALERQKEFSLPSTNSPPSSSLIKIR</sequence>
<proteinExistence type="predicted"/>
<organism evidence="2 3">
    <name type="scientific">Populus trichocarpa</name>
    <name type="common">Western balsam poplar</name>
    <name type="synonym">Populus balsamifera subsp. trichocarpa</name>
    <dbReference type="NCBI Taxonomy" id="3694"/>
    <lineage>
        <taxon>Eukaryota</taxon>
        <taxon>Viridiplantae</taxon>
        <taxon>Streptophyta</taxon>
        <taxon>Embryophyta</taxon>
        <taxon>Tracheophyta</taxon>
        <taxon>Spermatophyta</taxon>
        <taxon>Magnoliopsida</taxon>
        <taxon>eudicotyledons</taxon>
        <taxon>Gunneridae</taxon>
        <taxon>Pentapetalae</taxon>
        <taxon>rosids</taxon>
        <taxon>fabids</taxon>
        <taxon>Malpighiales</taxon>
        <taxon>Salicaceae</taxon>
        <taxon>Saliceae</taxon>
        <taxon>Populus</taxon>
    </lineage>
</organism>